<evidence type="ECO:0000256" key="1">
    <source>
        <dbReference type="SAM" id="MobiDB-lite"/>
    </source>
</evidence>
<dbReference type="InterPro" id="IPR018392">
    <property type="entry name" value="LysM"/>
</dbReference>
<dbReference type="InterPro" id="IPR045030">
    <property type="entry name" value="LYSM1-4"/>
</dbReference>
<sequence>MNRKNNYCKQFTTCNVKFIVLVEFIMDQSAYREMEERRSIRDTCRKLKKYGSTSKHMIRNDNLIKHIISKTDTLAGIALKYEVTTEQIRRINRLWASDSIFLREYLMVPVPKSSTVSSSNENNDRAASSSTEIDNGQIPSATTVPSSMHDDSTIDNFLAKMDSSIATVKKEIQRAQGNSAFNAEDELYVQRRVGSSRLRHSHPQSSLHAGESSYHAGPVKSSSEDNVHDLPSAVVMTHGKKLRTSLQKLQQEQDEIFQL</sequence>
<feature type="compositionally biased region" description="Polar residues" evidence="1">
    <location>
        <begin position="125"/>
        <end position="146"/>
    </location>
</feature>
<evidence type="ECO:0000313" key="3">
    <source>
        <dbReference type="EMBL" id="KAK0178290.1"/>
    </source>
</evidence>
<organism evidence="3 4">
    <name type="scientific">Microctonus aethiopoides</name>
    <dbReference type="NCBI Taxonomy" id="144406"/>
    <lineage>
        <taxon>Eukaryota</taxon>
        <taxon>Metazoa</taxon>
        <taxon>Ecdysozoa</taxon>
        <taxon>Arthropoda</taxon>
        <taxon>Hexapoda</taxon>
        <taxon>Insecta</taxon>
        <taxon>Pterygota</taxon>
        <taxon>Neoptera</taxon>
        <taxon>Endopterygota</taxon>
        <taxon>Hymenoptera</taxon>
        <taxon>Apocrita</taxon>
        <taxon>Ichneumonoidea</taxon>
        <taxon>Braconidae</taxon>
        <taxon>Euphorinae</taxon>
        <taxon>Microctonus</taxon>
    </lineage>
</organism>
<dbReference type="CDD" id="cd00118">
    <property type="entry name" value="LysM"/>
    <property type="match status" value="1"/>
</dbReference>
<gene>
    <name evidence="3" type="ORF">PV328_002255</name>
</gene>
<evidence type="ECO:0000313" key="4">
    <source>
        <dbReference type="Proteomes" id="UP001168990"/>
    </source>
</evidence>
<dbReference type="Pfam" id="PF01476">
    <property type="entry name" value="LysM"/>
    <property type="match status" value="1"/>
</dbReference>
<dbReference type="PANTHER" id="PTHR20932">
    <property type="entry name" value="LYSM AND PUTATIVE PEPTIDOGLYCAN-BINDING DOMAIN-CONTAINING PROTEIN"/>
    <property type="match status" value="1"/>
</dbReference>
<dbReference type="Proteomes" id="UP001168990">
    <property type="component" value="Unassembled WGS sequence"/>
</dbReference>
<protein>
    <recommendedName>
        <fullName evidence="2">LysM domain-containing protein</fullName>
    </recommendedName>
</protein>
<dbReference type="SMART" id="SM00257">
    <property type="entry name" value="LysM"/>
    <property type="match status" value="1"/>
</dbReference>
<keyword evidence="4" id="KW-1185">Reference proteome</keyword>
<name>A0AA39FYN2_9HYME</name>
<reference evidence="3" key="2">
    <citation type="submission" date="2023-03" db="EMBL/GenBank/DDBJ databases">
        <authorList>
            <person name="Inwood S.N."/>
            <person name="Skelly J.G."/>
            <person name="Guhlin J."/>
            <person name="Harrop T.W.R."/>
            <person name="Goldson S.G."/>
            <person name="Dearden P.K."/>
        </authorList>
    </citation>
    <scope>NUCLEOTIDE SEQUENCE</scope>
    <source>
        <strain evidence="3">Irish</strain>
        <tissue evidence="3">Whole body</tissue>
    </source>
</reference>
<dbReference type="InterPro" id="IPR036779">
    <property type="entry name" value="LysM_dom_sf"/>
</dbReference>
<proteinExistence type="predicted"/>
<feature type="domain" description="LysM" evidence="2">
    <location>
        <begin position="64"/>
        <end position="108"/>
    </location>
</feature>
<dbReference type="EMBL" id="JAQQBS010000001">
    <property type="protein sequence ID" value="KAK0178290.1"/>
    <property type="molecule type" value="Genomic_DNA"/>
</dbReference>
<feature type="region of interest" description="Disordered" evidence="1">
    <location>
        <begin position="196"/>
        <end position="228"/>
    </location>
</feature>
<comment type="caution">
    <text evidence="3">The sequence shown here is derived from an EMBL/GenBank/DDBJ whole genome shotgun (WGS) entry which is preliminary data.</text>
</comment>
<feature type="region of interest" description="Disordered" evidence="1">
    <location>
        <begin position="112"/>
        <end position="149"/>
    </location>
</feature>
<dbReference type="SUPFAM" id="SSF54106">
    <property type="entry name" value="LysM domain"/>
    <property type="match status" value="1"/>
</dbReference>
<dbReference type="Gene3D" id="3.10.350.10">
    <property type="entry name" value="LysM domain"/>
    <property type="match status" value="1"/>
</dbReference>
<reference evidence="3" key="1">
    <citation type="journal article" date="2023" name="bioRxiv">
        <title>Scaffold-level genome assemblies of two parasitoid biocontrol wasps reveal the parthenogenesis mechanism and an associated novel virus.</title>
        <authorList>
            <person name="Inwood S."/>
            <person name="Skelly J."/>
            <person name="Guhlin J."/>
            <person name="Harrop T."/>
            <person name="Goldson S."/>
            <person name="Dearden P."/>
        </authorList>
    </citation>
    <scope>NUCLEOTIDE SEQUENCE</scope>
    <source>
        <strain evidence="3">Irish</strain>
        <tissue evidence="3">Whole body</tissue>
    </source>
</reference>
<evidence type="ECO:0000259" key="2">
    <source>
        <dbReference type="PROSITE" id="PS51782"/>
    </source>
</evidence>
<dbReference type="PANTHER" id="PTHR20932:SF8">
    <property type="entry name" value="LD22649P"/>
    <property type="match status" value="1"/>
</dbReference>
<accession>A0AA39FYN2</accession>
<dbReference type="PROSITE" id="PS51782">
    <property type="entry name" value="LYSM"/>
    <property type="match status" value="1"/>
</dbReference>
<dbReference type="AlphaFoldDB" id="A0AA39FYN2"/>